<evidence type="ECO:0000313" key="3">
    <source>
        <dbReference type="EMBL" id="ONN44796.1"/>
    </source>
</evidence>
<dbReference type="AlphaFoldDB" id="A0A1V2UMR6"/>
<gene>
    <name evidence="3" type="ORF">BTN92_01280</name>
    <name evidence="1" type="ORF">EM151A_0536</name>
    <name evidence="2" type="ORF">HI921_00140</name>
</gene>
<organism evidence="3 4">
    <name type="scientific">Enterococcus mundtii</name>
    <dbReference type="NCBI Taxonomy" id="53346"/>
    <lineage>
        <taxon>Bacteria</taxon>
        <taxon>Bacillati</taxon>
        <taxon>Bacillota</taxon>
        <taxon>Bacilli</taxon>
        <taxon>Lactobacillales</taxon>
        <taxon>Enterococcaceae</taxon>
        <taxon>Enterococcus</taxon>
    </lineage>
</organism>
<dbReference type="EMBL" id="MSTR01000001">
    <property type="protein sequence ID" value="ONN44796.1"/>
    <property type="molecule type" value="Genomic_DNA"/>
</dbReference>
<protein>
    <recommendedName>
        <fullName evidence="7">Mga helix-turn-helix domain-containing protein</fullName>
    </recommendedName>
</protein>
<dbReference type="Proteomes" id="UP000557857">
    <property type="component" value="Unassembled WGS sequence"/>
</dbReference>
<dbReference type="RefSeq" id="WP_023519980.1">
    <property type="nucleotide sequence ID" value="NZ_AP019810.1"/>
</dbReference>
<reference evidence="3 4" key="1">
    <citation type="submission" date="2016-12" db="EMBL/GenBank/DDBJ databases">
        <authorList>
            <person name="Song W.-J."/>
            <person name="Kurnit D.M."/>
        </authorList>
    </citation>
    <scope>NUCLEOTIDE SEQUENCE [LARGE SCALE GENOMIC DNA]</scope>
    <source>
        <strain evidence="3 4">CGB1038-1_S1</strain>
    </source>
</reference>
<sequence length="440" mass="53414">MNWQTLLTKNAQNIFLLINQMKDLTWKKSDLAKRMDVDVKTIDRYLKRLKSEDYPLELAYDKKEVQLVYHQAYNEPFLLFEFLIRSDSFCLLRDLILQREYSFEYDRSAQERLKKWLGDYHLSFSYKKRQIYGSERKIRYLLFCFLKEFPTFFKEDHDQTFSELFIQLLDQRPKHTDIEIFTNHQLFFYEIFPELLFRSEQKLPTKEKNYRAILRLNSHLITDKRWERIEKTSVYQKLSIVTEKLDSLFWLTNDFESSNKKKITRVLFQEWLKYSIGLHDRFIHEEAVAYQALADTIPNFIEKSNQFRIALQQALFQPTTDWARMLLKLLNERGYLEMYAPEVKIVFFFRYDHEEARRLAAILDKTLRHRKRTSIHVCTRSKPPSYAQLVITDHFFSASLTNDQKTYFYQDSLGIEKLLSDIDYWINTKITFTSKRIIER</sequence>
<reference evidence="1 5" key="2">
    <citation type="submission" date="2019-07" db="EMBL/GenBank/DDBJ databases">
        <title>antibiotic susceptibility of plant-derived lactic acid bacteria.</title>
        <authorList>
            <person name="Sugiyama M."/>
            <person name="Noda M."/>
        </authorList>
    </citation>
    <scope>NUCLEOTIDE SEQUENCE [LARGE SCALE GENOMIC DNA]</scope>
    <source>
        <strain evidence="1 5">15-1A</strain>
    </source>
</reference>
<proteinExistence type="predicted"/>
<evidence type="ECO:0000313" key="1">
    <source>
        <dbReference type="EMBL" id="BBM13777.1"/>
    </source>
</evidence>
<reference evidence="2 6" key="3">
    <citation type="submission" date="2020-04" db="EMBL/GenBank/DDBJ databases">
        <authorList>
            <person name="Abaymova A."/>
            <person name="Teymurazov M."/>
            <person name="Tazyna O."/>
            <person name="Chatushin Y."/>
            <person name="Svetoch E."/>
            <person name="Pereligyn V."/>
            <person name="Pohylenko V."/>
            <person name="Platonov M."/>
            <person name="Kartsev N."/>
            <person name="Skryabin Y."/>
            <person name="Sizova A."/>
            <person name="Solomentsev V."/>
            <person name="Kislichkina A."/>
            <person name="Bogun A."/>
        </authorList>
    </citation>
    <scope>NUCLEOTIDE SEQUENCE [LARGE SCALE GENOMIC DNA]</scope>
    <source>
        <strain evidence="2">SCPM-O-B-8398</strain>
        <strain evidence="6">SCPM-O-B-8398 (E28)</strain>
    </source>
</reference>
<name>A0A1V2UMR6_ENTMU</name>
<dbReference type="Proteomes" id="UP000189299">
    <property type="component" value="Unassembled WGS sequence"/>
</dbReference>
<dbReference type="EMBL" id="JABCAG010000001">
    <property type="protein sequence ID" value="NMP56882.1"/>
    <property type="molecule type" value="Genomic_DNA"/>
</dbReference>
<dbReference type="Proteomes" id="UP000509460">
    <property type="component" value="Chromosome"/>
</dbReference>
<evidence type="ECO:0008006" key="7">
    <source>
        <dbReference type="Google" id="ProtNLM"/>
    </source>
</evidence>
<evidence type="ECO:0000313" key="2">
    <source>
        <dbReference type="EMBL" id="NMP56882.1"/>
    </source>
</evidence>
<evidence type="ECO:0000313" key="6">
    <source>
        <dbReference type="Proteomes" id="UP000557857"/>
    </source>
</evidence>
<dbReference type="EMBL" id="AP019810">
    <property type="protein sequence ID" value="BBM13777.1"/>
    <property type="molecule type" value="Genomic_DNA"/>
</dbReference>
<dbReference type="OrthoDB" id="2192187at2"/>
<evidence type="ECO:0000313" key="4">
    <source>
        <dbReference type="Proteomes" id="UP000189299"/>
    </source>
</evidence>
<evidence type="ECO:0000313" key="5">
    <source>
        <dbReference type="Proteomes" id="UP000509460"/>
    </source>
</evidence>
<accession>A0A1V2UMR6</accession>